<dbReference type="AlphaFoldDB" id="A0A7J6KL43"/>
<proteinExistence type="predicted"/>
<feature type="non-terminal residue" evidence="1">
    <location>
        <position position="119"/>
    </location>
</feature>
<protein>
    <submittedName>
        <fullName evidence="1">Uncharacterized protein</fullName>
    </submittedName>
</protein>
<feature type="non-terminal residue" evidence="1">
    <location>
        <position position="1"/>
    </location>
</feature>
<dbReference type="Proteomes" id="UP000572268">
    <property type="component" value="Unassembled WGS sequence"/>
</dbReference>
<name>A0A7J6KL43_PEROL</name>
<gene>
    <name evidence="1" type="ORF">FOL46_004520</name>
</gene>
<evidence type="ECO:0000313" key="1">
    <source>
        <dbReference type="EMBL" id="KAF4647226.1"/>
    </source>
</evidence>
<evidence type="ECO:0000313" key="2">
    <source>
        <dbReference type="Proteomes" id="UP000572268"/>
    </source>
</evidence>
<accession>A0A7J6KL43</accession>
<reference evidence="1 2" key="1">
    <citation type="submission" date="2020-04" db="EMBL/GenBank/DDBJ databases">
        <title>Perkinsus olseni comparative genomics.</title>
        <authorList>
            <person name="Bogema D.R."/>
        </authorList>
    </citation>
    <scope>NUCLEOTIDE SEQUENCE [LARGE SCALE GENOMIC DNA]</scope>
    <source>
        <strain evidence="1">ATCC PRA-31</strain>
    </source>
</reference>
<organism evidence="1 2">
    <name type="scientific">Perkinsus olseni</name>
    <name type="common">Perkinsus atlanticus</name>
    <dbReference type="NCBI Taxonomy" id="32597"/>
    <lineage>
        <taxon>Eukaryota</taxon>
        <taxon>Sar</taxon>
        <taxon>Alveolata</taxon>
        <taxon>Perkinsozoa</taxon>
        <taxon>Perkinsea</taxon>
        <taxon>Perkinsida</taxon>
        <taxon>Perkinsidae</taxon>
        <taxon>Perkinsus</taxon>
    </lineage>
</organism>
<sequence>PVAFTYPVWPKTVRVETLRIKHMCKCEREAMAADLVSLQPRLVKLREHTTSPRGALPSHYHSVEVLIPKLRNLYNFIAHLDMFRHGNERARYGKYIDEISVPTRSRGRGSAEGCLKLHK</sequence>
<comment type="caution">
    <text evidence="1">The sequence shown here is derived from an EMBL/GenBank/DDBJ whole genome shotgun (WGS) entry which is preliminary data.</text>
</comment>
<dbReference type="EMBL" id="JABANN010002759">
    <property type="protein sequence ID" value="KAF4647226.1"/>
    <property type="molecule type" value="Genomic_DNA"/>
</dbReference>